<feature type="domain" description="Survival protein SurE-like phosphatase/nucleotidase" evidence="5">
    <location>
        <begin position="31"/>
        <end position="232"/>
    </location>
</feature>
<dbReference type="AlphaFoldDB" id="A0A8H4LXJ2"/>
<keyword evidence="2" id="KW-0479">Metal-binding</keyword>
<evidence type="ECO:0000256" key="2">
    <source>
        <dbReference type="ARBA" id="ARBA00022723"/>
    </source>
</evidence>
<evidence type="ECO:0000313" key="6">
    <source>
        <dbReference type="EMBL" id="KAF4506736.1"/>
    </source>
</evidence>
<comment type="caution">
    <text evidence="6">The sequence shown here is derived from an EMBL/GenBank/DDBJ whole genome shotgun (WGS) entry which is preliminary data.</text>
</comment>
<reference evidence="6 7" key="1">
    <citation type="journal article" date="2020" name="Genome Biol. Evol.">
        <title>A new high-quality draft genome assembly of the Chinese cordyceps Ophiocordyceps sinensis.</title>
        <authorList>
            <person name="Shu R."/>
            <person name="Zhang J."/>
            <person name="Meng Q."/>
            <person name="Zhang H."/>
            <person name="Zhou G."/>
            <person name="Li M."/>
            <person name="Wu P."/>
            <person name="Zhao Y."/>
            <person name="Chen C."/>
            <person name="Qin Q."/>
        </authorList>
    </citation>
    <scope>NUCLEOTIDE SEQUENCE [LARGE SCALE GENOMIC DNA]</scope>
    <source>
        <strain evidence="6 7">IOZ07</strain>
    </source>
</reference>
<dbReference type="EMBL" id="JAAVMX010000007">
    <property type="protein sequence ID" value="KAF4506736.1"/>
    <property type="molecule type" value="Genomic_DNA"/>
</dbReference>
<dbReference type="PANTHER" id="PTHR30457:SF0">
    <property type="entry name" value="PHOSPHATASE, PUTATIVE (AFU_ORTHOLOGUE AFUA_4G01070)-RELATED"/>
    <property type="match status" value="1"/>
</dbReference>
<dbReference type="GO" id="GO:0008252">
    <property type="term" value="F:nucleotidase activity"/>
    <property type="evidence" value="ECO:0007669"/>
    <property type="project" value="InterPro"/>
</dbReference>
<feature type="signal peptide" evidence="4">
    <location>
        <begin position="1"/>
        <end position="28"/>
    </location>
</feature>
<dbReference type="InterPro" id="IPR002828">
    <property type="entry name" value="SurE-like_Pase/nucleotidase"/>
</dbReference>
<dbReference type="GO" id="GO:0046872">
    <property type="term" value="F:metal ion binding"/>
    <property type="evidence" value="ECO:0007669"/>
    <property type="project" value="UniProtKB-KW"/>
</dbReference>
<keyword evidence="4" id="KW-0732">Signal</keyword>
<dbReference type="SUPFAM" id="SSF64167">
    <property type="entry name" value="SurE-like"/>
    <property type="match status" value="1"/>
</dbReference>
<protein>
    <recommendedName>
        <fullName evidence="5">Survival protein SurE-like phosphatase/nucleotidase domain-containing protein</fullName>
    </recommendedName>
</protein>
<keyword evidence="7" id="KW-1185">Reference proteome</keyword>
<gene>
    <name evidence="6" type="ORF">G6O67_006790</name>
</gene>
<proteinExistence type="inferred from homology"/>
<feature type="chain" id="PRO_5034836397" description="Survival protein SurE-like phosphatase/nucleotidase domain-containing protein" evidence="4">
    <location>
        <begin position="29"/>
        <end position="314"/>
    </location>
</feature>
<keyword evidence="3" id="KW-0378">Hydrolase</keyword>
<dbReference type="InterPro" id="IPR036523">
    <property type="entry name" value="SurE-like_sf"/>
</dbReference>
<evidence type="ECO:0000313" key="7">
    <source>
        <dbReference type="Proteomes" id="UP000557566"/>
    </source>
</evidence>
<dbReference type="OrthoDB" id="4018688at2759"/>
<dbReference type="PANTHER" id="PTHR30457">
    <property type="entry name" value="5'-NUCLEOTIDASE SURE"/>
    <property type="match status" value="1"/>
</dbReference>
<comment type="similarity">
    <text evidence="1">Belongs to the SurE nucleotidase family.</text>
</comment>
<dbReference type="Gene3D" id="3.40.1210.10">
    <property type="entry name" value="Survival protein SurE-like phosphatase/nucleotidase"/>
    <property type="match status" value="1"/>
</dbReference>
<evidence type="ECO:0000256" key="3">
    <source>
        <dbReference type="ARBA" id="ARBA00022801"/>
    </source>
</evidence>
<name>A0A8H4LXJ2_9HYPO</name>
<dbReference type="Proteomes" id="UP000557566">
    <property type="component" value="Unassembled WGS sequence"/>
</dbReference>
<evidence type="ECO:0000256" key="4">
    <source>
        <dbReference type="SAM" id="SignalP"/>
    </source>
</evidence>
<evidence type="ECO:0000256" key="1">
    <source>
        <dbReference type="ARBA" id="ARBA00011062"/>
    </source>
</evidence>
<organism evidence="6 7">
    <name type="scientific">Ophiocordyceps sinensis</name>
    <dbReference type="NCBI Taxonomy" id="72228"/>
    <lineage>
        <taxon>Eukaryota</taxon>
        <taxon>Fungi</taxon>
        <taxon>Dikarya</taxon>
        <taxon>Ascomycota</taxon>
        <taxon>Pezizomycotina</taxon>
        <taxon>Sordariomycetes</taxon>
        <taxon>Hypocreomycetidae</taxon>
        <taxon>Hypocreales</taxon>
        <taxon>Ophiocordycipitaceae</taxon>
        <taxon>Ophiocordyceps</taxon>
    </lineage>
</organism>
<sequence>MRSLLSLAAALPATLLLTLSLPPPLIHAIRIVQSNDDGWAELYVRTLNDVLNAAGHKVILSAPADNKSGTGSFDKPPSNRVKPCHYNSCPANAGPSGANSSRPDLRWVNSYPATSIRYAIETYARELWGLDSPPELALTGPNTGANVWFAVEGSGTVGAAVEAVRSNIPAVAFSVASTATAPWDADPRSRTMPAKSRVYAELARNLTEKLIASGKPYLPEGVFLNVNIREATDKCADASRYKWILTRITPGVTSPPDVKWCGSRRLPTETDVILKRSGCYVAVSIGDASDKTTVNDKRQGVVLEKIRDMLSCLP</sequence>
<evidence type="ECO:0000259" key="5">
    <source>
        <dbReference type="Pfam" id="PF01975"/>
    </source>
</evidence>
<dbReference type="InterPro" id="IPR030048">
    <property type="entry name" value="SurE"/>
</dbReference>
<dbReference type="Pfam" id="PF01975">
    <property type="entry name" value="SurE"/>
    <property type="match status" value="1"/>
</dbReference>
<accession>A0A8H4LXJ2</accession>